<evidence type="ECO:0000256" key="6">
    <source>
        <dbReference type="ARBA" id="ARBA00023136"/>
    </source>
</evidence>
<dbReference type="PANTHER" id="PTHR13018">
    <property type="entry name" value="PROBABLE MEMBRANE PROTEIN DUF221-RELATED"/>
    <property type="match status" value="1"/>
</dbReference>
<comment type="similarity">
    <text evidence="2">Belongs to the CSC1 (TC 1.A.17) family.</text>
</comment>
<keyword evidence="3" id="KW-0813">Transport</keyword>
<dbReference type="EMBL" id="MCFD01000005">
    <property type="protein sequence ID" value="ORX70698.1"/>
    <property type="molecule type" value="Genomic_DNA"/>
</dbReference>
<dbReference type="Proteomes" id="UP000193922">
    <property type="component" value="Unassembled WGS sequence"/>
</dbReference>
<dbReference type="InterPro" id="IPR003864">
    <property type="entry name" value="CSC1/OSCA1-like_7TM"/>
</dbReference>
<feature type="compositionally biased region" description="Basic residues" evidence="7">
    <location>
        <begin position="1042"/>
        <end position="1055"/>
    </location>
</feature>
<evidence type="ECO:0000259" key="9">
    <source>
        <dbReference type="Pfam" id="PF02714"/>
    </source>
</evidence>
<dbReference type="STRING" id="61395.A0A1Y1WBJ8"/>
<feature type="compositionally biased region" description="Polar residues" evidence="7">
    <location>
        <begin position="1339"/>
        <end position="1358"/>
    </location>
</feature>
<evidence type="ECO:0000313" key="13">
    <source>
        <dbReference type="Proteomes" id="UP000193922"/>
    </source>
</evidence>
<feature type="transmembrane region" description="Helical" evidence="8">
    <location>
        <begin position="542"/>
        <end position="564"/>
    </location>
</feature>
<evidence type="ECO:0000256" key="8">
    <source>
        <dbReference type="SAM" id="Phobius"/>
    </source>
</evidence>
<evidence type="ECO:0000313" key="12">
    <source>
        <dbReference type="EMBL" id="ORX70698.1"/>
    </source>
</evidence>
<feature type="domain" description="CSC1/OSCA1-like N-terminal transmembrane" evidence="10">
    <location>
        <begin position="57"/>
        <end position="203"/>
    </location>
</feature>
<feature type="transmembrane region" description="Helical" evidence="8">
    <location>
        <begin position="497"/>
        <end position="522"/>
    </location>
</feature>
<dbReference type="Pfam" id="PF14703">
    <property type="entry name" value="PHM7_cyt"/>
    <property type="match status" value="1"/>
</dbReference>
<dbReference type="RefSeq" id="XP_040744277.1">
    <property type="nucleotide sequence ID" value="XM_040891324.1"/>
</dbReference>
<feature type="region of interest" description="Disordered" evidence="7">
    <location>
        <begin position="329"/>
        <end position="348"/>
    </location>
</feature>
<feature type="transmembrane region" description="Helical" evidence="8">
    <location>
        <begin position="698"/>
        <end position="718"/>
    </location>
</feature>
<proteinExistence type="inferred from homology"/>
<feature type="transmembrane region" description="Helical" evidence="8">
    <location>
        <begin position="634"/>
        <end position="654"/>
    </location>
</feature>
<evidence type="ECO:0000259" key="10">
    <source>
        <dbReference type="Pfam" id="PF13967"/>
    </source>
</evidence>
<feature type="transmembrane region" description="Helical" evidence="8">
    <location>
        <begin position="584"/>
        <end position="602"/>
    </location>
</feature>
<dbReference type="OrthoDB" id="1689567at2759"/>
<dbReference type="GO" id="GO:0005886">
    <property type="term" value="C:plasma membrane"/>
    <property type="evidence" value="ECO:0007669"/>
    <property type="project" value="TreeGrafter"/>
</dbReference>
<feature type="domain" description="CSC1/OSCA1-like cytosolic" evidence="11">
    <location>
        <begin position="227"/>
        <end position="441"/>
    </location>
</feature>
<gene>
    <name evidence="12" type="ORF">DL89DRAFT_322124</name>
</gene>
<feature type="transmembrane region" description="Helical" evidence="8">
    <location>
        <begin position="724"/>
        <end position="742"/>
    </location>
</feature>
<feature type="domain" description="CSC1/OSCA1-like 7TM region" evidence="9">
    <location>
        <begin position="448"/>
        <end position="717"/>
    </location>
</feature>
<evidence type="ECO:0000256" key="7">
    <source>
        <dbReference type="SAM" id="MobiDB-lite"/>
    </source>
</evidence>
<comment type="caution">
    <text evidence="12">The sequence shown here is derived from an EMBL/GenBank/DDBJ whole genome shotgun (WGS) entry which is preliminary data.</text>
</comment>
<organism evidence="12 13">
    <name type="scientific">Linderina pennispora</name>
    <dbReference type="NCBI Taxonomy" id="61395"/>
    <lineage>
        <taxon>Eukaryota</taxon>
        <taxon>Fungi</taxon>
        <taxon>Fungi incertae sedis</taxon>
        <taxon>Zoopagomycota</taxon>
        <taxon>Kickxellomycotina</taxon>
        <taxon>Kickxellomycetes</taxon>
        <taxon>Kickxellales</taxon>
        <taxon>Kickxellaceae</taxon>
        <taxon>Linderina</taxon>
    </lineage>
</organism>
<feature type="region of interest" description="Disordered" evidence="7">
    <location>
        <begin position="1041"/>
        <end position="1077"/>
    </location>
</feature>
<feature type="transmembrane region" description="Helical" evidence="8">
    <location>
        <begin position="186"/>
        <end position="203"/>
    </location>
</feature>
<feature type="transmembrane region" description="Helical" evidence="8">
    <location>
        <begin position="134"/>
        <end position="153"/>
    </location>
</feature>
<evidence type="ECO:0000256" key="3">
    <source>
        <dbReference type="ARBA" id="ARBA00022448"/>
    </source>
</evidence>
<keyword evidence="6 8" id="KW-0472">Membrane</keyword>
<evidence type="ECO:0000256" key="1">
    <source>
        <dbReference type="ARBA" id="ARBA00004141"/>
    </source>
</evidence>
<feature type="compositionally biased region" description="Polar residues" evidence="7">
    <location>
        <begin position="888"/>
        <end position="899"/>
    </location>
</feature>
<feature type="region of interest" description="Disordered" evidence="7">
    <location>
        <begin position="864"/>
        <end position="902"/>
    </location>
</feature>
<keyword evidence="4 8" id="KW-0812">Transmembrane</keyword>
<feature type="compositionally biased region" description="Polar residues" evidence="7">
    <location>
        <begin position="1060"/>
        <end position="1072"/>
    </location>
</feature>
<dbReference type="PANTHER" id="PTHR13018:SF5">
    <property type="entry name" value="RE44586P"/>
    <property type="match status" value="1"/>
</dbReference>
<feature type="transmembrane region" description="Helical" evidence="8">
    <location>
        <begin position="55"/>
        <end position="76"/>
    </location>
</feature>
<dbReference type="InterPro" id="IPR045122">
    <property type="entry name" value="Csc1-like"/>
</dbReference>
<keyword evidence="5 8" id="KW-1133">Transmembrane helix</keyword>
<evidence type="ECO:0000256" key="2">
    <source>
        <dbReference type="ARBA" id="ARBA00007779"/>
    </source>
</evidence>
<name>A0A1Y1WBJ8_9FUNG</name>
<feature type="compositionally biased region" description="Basic and acidic residues" evidence="7">
    <location>
        <begin position="1230"/>
        <end position="1244"/>
    </location>
</feature>
<dbReference type="Pfam" id="PF02714">
    <property type="entry name" value="RSN1_7TM"/>
    <property type="match status" value="1"/>
</dbReference>
<feature type="region of interest" description="Disordered" evidence="7">
    <location>
        <begin position="1339"/>
        <end position="1392"/>
    </location>
</feature>
<dbReference type="InterPro" id="IPR027815">
    <property type="entry name" value="CSC1/OSCA1-like_cyt"/>
</dbReference>
<dbReference type="InterPro" id="IPR032880">
    <property type="entry name" value="CSC1/OSCA1-like_N"/>
</dbReference>
<protein>
    <recommendedName>
        <fullName evidence="14">DUF221-domain-containing protein</fullName>
    </recommendedName>
</protein>
<evidence type="ECO:0008006" key="14">
    <source>
        <dbReference type="Google" id="ProtNLM"/>
    </source>
</evidence>
<accession>A0A1Y1WBJ8</accession>
<dbReference type="GeneID" id="63807972"/>
<feature type="compositionally biased region" description="Basic and acidic residues" evidence="7">
    <location>
        <begin position="770"/>
        <end position="788"/>
    </location>
</feature>
<feature type="compositionally biased region" description="Polar residues" evidence="7">
    <location>
        <begin position="1265"/>
        <end position="1275"/>
    </location>
</feature>
<keyword evidence="13" id="KW-1185">Reference proteome</keyword>
<dbReference type="GO" id="GO:0005227">
    <property type="term" value="F:calcium-activated cation channel activity"/>
    <property type="evidence" value="ECO:0007669"/>
    <property type="project" value="InterPro"/>
</dbReference>
<sequence length="1392" mass="157323">MRQPATLVALVRRDDDDDSPTSSSRSQIDINVSYLFDPANAPGTGPYFSANNIDAATQITSAALMGGCCIGVFSLLRYKWPELYSHRLRLRYMRPANIPRTMFGWIYPMVTMSDRHVFETVGVDALLFFRSYRMMIYIFMWLGFLGMTVLYPVDRYWGKEDGDKGEHSVFESPIASVASLNGRYSVAHALMAYVFAAVLFFYIDRFSLHMVTMRWHYLLLTRRSGNSRTLMITHLPRELRSERALRGFINGMHVGEVEAVHVAPLSRDLDEALARRAAILTKLEAAYTAILGNPCRAHTYNPALLKRVILSTDPRARVVEARLLHRWAKHGKGSKKQQQQGPKKYAERPTVLVKRTRAEQPSWSALRAKLWPYERTDAIDYYRSEMTKADQRLKEVRDSFHMLEASPVAFVTMRQPVNAYVLAQLNVYAAPSTCKIKMAPEAALLRFVLGLIMSFALLCLWCVPVVLISTLISLQFLGTRFPGLAHVVETNKFVRSLLNYTLPSLILTIFMTVLPRLLWIFVLIGGDRTYGIADKNMLIRHFYFLVIYIVFIVGMSGTVWSSIYEIFTEFGKFWSRLVNSLPQLSTWFCVYVMLYGAGYQVMKLLHLKSVCRYLWHQANARTPREYMKAISPVFIDWGTIIPYPMLFFIIGLLYSHLQPLLLVMCILYFSVGLFVMKYMCTYSWYFRQQNSGTFWPVIIRRWVIGILLYQALTTAIFASNNNHWFVAPMVVLMLFTAYYFLVRCRYIRELSDSVPLQLLREAERRRKVTLAKEQREFEESERRAERDLQLNGRDPSGAGTGVGWADLQDRRPSSNSDESPSLPPLHTVPTQPDSIATRLTSISADTEKPEEDGPSSPQFLTAREAHQRESTAPLVPSDVLDGGYPRGPSNSNTASQTNDAEGDALITQRTHAKRTRKWYQSTAVNMVLHPIQALIATVSFSSTWISGDPAAPLWDFIDDYAFPERVSRMSHPAGRSPMDPHRPKAQPGSLFEILSLAFRRIPHGLRVIGSEFFMQFDIPKAYLDSSVVDYPEAAANDDAFRVKHKHRSTRKKRSRERGLSDTSSANDSLLSDHNQHDLCPRNLPKDTIVRLHSDTDALSIHEGGMHRPGVGIHRARTFMPEINPTTGKPVAMQFQIHADELPHGTLMNRRFTDFSQPNMSRLPGILDSTRFAYLHPGMYGDLPSLWLPVPHLKRRKEQHQHRTPAQRLHSAMAGIGDAVEANIIGEKNADKIHQRRERARDKWAARVRHPRVSALNQRDRAASESPATSPGTSDSESGEGRTSPPPINPQLASKCKALGFDASILRQCDPTGLHGLDLARQPTAESTLLSAYVSDASSMATTDYDQVPNGDSLSGSESDNMDETASDLSAALRGLPPPVQDAARGMEEGRMP</sequence>
<comment type="subcellular location">
    <subcellularLocation>
        <location evidence="1">Membrane</location>
        <topology evidence="1">Multi-pass membrane protein</topology>
    </subcellularLocation>
</comment>
<evidence type="ECO:0000259" key="11">
    <source>
        <dbReference type="Pfam" id="PF14703"/>
    </source>
</evidence>
<reference evidence="12 13" key="1">
    <citation type="submission" date="2016-07" db="EMBL/GenBank/DDBJ databases">
        <title>Pervasive Adenine N6-methylation of Active Genes in Fungi.</title>
        <authorList>
            <consortium name="DOE Joint Genome Institute"/>
            <person name="Mondo S.J."/>
            <person name="Dannebaum R.O."/>
            <person name="Kuo R.C."/>
            <person name="Labutti K."/>
            <person name="Haridas S."/>
            <person name="Kuo A."/>
            <person name="Salamov A."/>
            <person name="Ahrendt S.R."/>
            <person name="Lipzen A."/>
            <person name="Sullivan W."/>
            <person name="Andreopoulos W.B."/>
            <person name="Clum A."/>
            <person name="Lindquist E."/>
            <person name="Daum C."/>
            <person name="Ramamoorthy G.K."/>
            <person name="Gryganskyi A."/>
            <person name="Culley D."/>
            <person name="Magnuson J.K."/>
            <person name="James T.Y."/>
            <person name="O'Malley M.A."/>
            <person name="Stajich J.E."/>
            <person name="Spatafora J.W."/>
            <person name="Visel A."/>
            <person name="Grigoriev I.V."/>
        </authorList>
    </citation>
    <scope>NUCLEOTIDE SEQUENCE [LARGE SCALE GENOMIC DNA]</scope>
    <source>
        <strain evidence="12 13">ATCC 12442</strain>
    </source>
</reference>
<dbReference type="Pfam" id="PF13967">
    <property type="entry name" value="RSN1_TM"/>
    <property type="match status" value="1"/>
</dbReference>
<feature type="region of interest" description="Disordered" evidence="7">
    <location>
        <begin position="770"/>
        <end position="835"/>
    </location>
</feature>
<evidence type="ECO:0000256" key="4">
    <source>
        <dbReference type="ARBA" id="ARBA00022692"/>
    </source>
</evidence>
<feature type="region of interest" description="Disordered" evidence="7">
    <location>
        <begin position="1230"/>
        <end position="1292"/>
    </location>
</feature>
<feature type="transmembrane region" description="Helical" evidence="8">
    <location>
        <begin position="444"/>
        <end position="477"/>
    </location>
</feature>
<evidence type="ECO:0000256" key="5">
    <source>
        <dbReference type="ARBA" id="ARBA00022989"/>
    </source>
</evidence>
<feature type="transmembrane region" description="Helical" evidence="8">
    <location>
        <begin position="660"/>
        <end position="686"/>
    </location>
</feature>